<keyword evidence="2" id="KW-1185">Reference proteome</keyword>
<dbReference type="Proteomes" id="UP001177670">
    <property type="component" value="Unassembled WGS sequence"/>
</dbReference>
<dbReference type="EMBL" id="JAHYIQ010000014">
    <property type="protein sequence ID" value="KAK1126245.1"/>
    <property type="molecule type" value="Genomic_DNA"/>
</dbReference>
<gene>
    <name evidence="1" type="ORF">K0M31_004878</name>
</gene>
<organism evidence="1 2">
    <name type="scientific">Melipona bicolor</name>
    <dbReference type="NCBI Taxonomy" id="60889"/>
    <lineage>
        <taxon>Eukaryota</taxon>
        <taxon>Metazoa</taxon>
        <taxon>Ecdysozoa</taxon>
        <taxon>Arthropoda</taxon>
        <taxon>Hexapoda</taxon>
        <taxon>Insecta</taxon>
        <taxon>Pterygota</taxon>
        <taxon>Neoptera</taxon>
        <taxon>Endopterygota</taxon>
        <taxon>Hymenoptera</taxon>
        <taxon>Apocrita</taxon>
        <taxon>Aculeata</taxon>
        <taxon>Apoidea</taxon>
        <taxon>Anthophila</taxon>
        <taxon>Apidae</taxon>
        <taxon>Melipona</taxon>
    </lineage>
</organism>
<reference evidence="1" key="1">
    <citation type="submission" date="2021-10" db="EMBL/GenBank/DDBJ databases">
        <title>Melipona bicolor Genome sequencing and assembly.</title>
        <authorList>
            <person name="Araujo N.S."/>
            <person name="Arias M.C."/>
        </authorList>
    </citation>
    <scope>NUCLEOTIDE SEQUENCE</scope>
    <source>
        <strain evidence="1">USP_2M_L1-L4_2017</strain>
        <tissue evidence="1">Whole body</tissue>
    </source>
</reference>
<protein>
    <submittedName>
        <fullName evidence="1">Uncharacterized protein</fullName>
    </submittedName>
</protein>
<accession>A0AA40FW84</accession>
<comment type="caution">
    <text evidence="1">The sequence shown here is derived from an EMBL/GenBank/DDBJ whole genome shotgun (WGS) entry which is preliminary data.</text>
</comment>
<evidence type="ECO:0000313" key="2">
    <source>
        <dbReference type="Proteomes" id="UP001177670"/>
    </source>
</evidence>
<evidence type="ECO:0000313" key="1">
    <source>
        <dbReference type="EMBL" id="KAK1126245.1"/>
    </source>
</evidence>
<proteinExistence type="predicted"/>
<sequence length="60" mass="6526">MGIDGVVRCRRRRGWWGLAGVGGGCEAGVSVWRVPVGDDGGYMEAARRVQQRALYFIGLT</sequence>
<dbReference type="AlphaFoldDB" id="A0AA40FW84"/>
<name>A0AA40FW84_9HYME</name>